<dbReference type="SUPFAM" id="SSF56925">
    <property type="entry name" value="OMPA-like"/>
    <property type="match status" value="1"/>
</dbReference>
<evidence type="ECO:0000313" key="2">
    <source>
        <dbReference type="EMBL" id="MBJ7537296.1"/>
    </source>
</evidence>
<protein>
    <submittedName>
        <fullName evidence="2">Outer membrane beta-barrel protein</fullName>
    </submittedName>
</protein>
<feature type="chain" id="PRO_5037794787" evidence="1">
    <location>
        <begin position="25"/>
        <end position="214"/>
    </location>
</feature>
<feature type="signal peptide" evidence="1">
    <location>
        <begin position="1"/>
        <end position="24"/>
    </location>
</feature>
<dbReference type="Proteomes" id="UP000628710">
    <property type="component" value="Unassembled WGS sequence"/>
</dbReference>
<gene>
    <name evidence="2" type="ORF">I8J31_06335</name>
</gene>
<proteinExistence type="predicted"/>
<name>A0A934N5Q7_9GAMM</name>
<evidence type="ECO:0000313" key="3">
    <source>
        <dbReference type="Proteomes" id="UP000628710"/>
    </source>
</evidence>
<dbReference type="AlphaFoldDB" id="A0A934N5Q7"/>
<keyword evidence="3" id="KW-1185">Reference proteome</keyword>
<dbReference type="InterPro" id="IPR011250">
    <property type="entry name" value="OMP/PagP_B-barrel"/>
</dbReference>
<keyword evidence="1" id="KW-0732">Signal</keyword>
<dbReference type="InterPro" id="IPR005618">
    <property type="entry name" value="OMPW"/>
</dbReference>
<dbReference type="RefSeq" id="WP_199467427.1">
    <property type="nucleotide sequence ID" value="NZ_JAEMNX010000003.1"/>
</dbReference>
<dbReference type="Gene3D" id="2.40.160.20">
    <property type="match status" value="1"/>
</dbReference>
<accession>A0A934N5Q7</accession>
<dbReference type="PANTHER" id="PTHR36920:SF1">
    <property type="entry name" value="OUTER MEMBRANE PROTEIN W"/>
    <property type="match status" value="1"/>
</dbReference>
<dbReference type="Pfam" id="PF03922">
    <property type="entry name" value="OmpW"/>
    <property type="match status" value="1"/>
</dbReference>
<dbReference type="EMBL" id="JAEMNX010000003">
    <property type="protein sequence ID" value="MBJ7537296.1"/>
    <property type="molecule type" value="Genomic_DNA"/>
</dbReference>
<reference evidence="2" key="1">
    <citation type="submission" date="2020-12" db="EMBL/GenBank/DDBJ databases">
        <title>Marinomonas arctica sp. nov., a psychrotolerant bacterium isolated from the Arctic.</title>
        <authorList>
            <person name="Zhang Y."/>
        </authorList>
    </citation>
    <scope>NUCLEOTIDE SEQUENCE</scope>
    <source>
        <strain evidence="2">C1424</strain>
    </source>
</reference>
<dbReference type="GO" id="GO:0019867">
    <property type="term" value="C:outer membrane"/>
    <property type="evidence" value="ECO:0007669"/>
    <property type="project" value="InterPro"/>
</dbReference>
<comment type="caution">
    <text evidence="2">The sequence shown here is derived from an EMBL/GenBank/DDBJ whole genome shotgun (WGS) entry which is preliminary data.</text>
</comment>
<organism evidence="2 3">
    <name type="scientific">Marinomonas transparens</name>
    <dbReference type="NCBI Taxonomy" id="2795388"/>
    <lineage>
        <taxon>Bacteria</taxon>
        <taxon>Pseudomonadati</taxon>
        <taxon>Pseudomonadota</taxon>
        <taxon>Gammaproteobacteria</taxon>
        <taxon>Oceanospirillales</taxon>
        <taxon>Oceanospirillaceae</taxon>
        <taxon>Marinomonas</taxon>
    </lineage>
</organism>
<evidence type="ECO:0000256" key="1">
    <source>
        <dbReference type="SAM" id="SignalP"/>
    </source>
</evidence>
<dbReference type="PANTHER" id="PTHR36920">
    <property type="match status" value="1"/>
</dbReference>
<dbReference type="GO" id="GO:0055085">
    <property type="term" value="P:transmembrane transport"/>
    <property type="evidence" value="ECO:0007669"/>
    <property type="project" value="TreeGrafter"/>
</dbReference>
<sequence length="214" mass="23033">MLSRSSSLLTVGLLSSAMFMSANAIAHNADDFFVRGGLAYVAPNESSDVVLGDSELEINNVLKIGATLTYMKSDNVGFEVLLGLPFTHEVSLKTSGHVANVSHLPLSVVAQYYFADSDSDIRPYVGGGFNYTTFLDEEGVGALASADVSVDNSFGYAIQAGIDIDLNDKWFANTSIWYLDIDTDVHVNNFPVNVPPIKTTINPLAFLVSVGYTF</sequence>